<evidence type="ECO:0000256" key="2">
    <source>
        <dbReference type="ARBA" id="ARBA00022801"/>
    </source>
</evidence>
<organism evidence="4 5">
    <name type="scientific">Qipengyuania qiaonensis</name>
    <dbReference type="NCBI Taxonomy" id="2867240"/>
    <lineage>
        <taxon>Bacteria</taxon>
        <taxon>Pseudomonadati</taxon>
        <taxon>Pseudomonadota</taxon>
        <taxon>Alphaproteobacteria</taxon>
        <taxon>Sphingomonadales</taxon>
        <taxon>Erythrobacteraceae</taxon>
        <taxon>Qipengyuania</taxon>
    </lineage>
</organism>
<name>A0ABS7J9E3_9SPHN</name>
<dbReference type="InterPro" id="IPR015797">
    <property type="entry name" value="NUDIX_hydrolase-like_dom_sf"/>
</dbReference>
<dbReference type="Pfam" id="PF00293">
    <property type="entry name" value="NUDIX"/>
    <property type="match status" value="1"/>
</dbReference>
<sequence length="134" mass="14340">MSVIRIAVAVLRDAAGSILLVRKRGTTAFMQPGGKIEDGEKPAQTLLRELEEELSLRLSEDDLGYLGRATAPAANEPDCLVKAEIFACRSPGAYRVGAELAEARWIAPGAPGPVELAPLTRDHILPLALEGKRL</sequence>
<feature type="domain" description="Nudix hydrolase" evidence="3">
    <location>
        <begin position="1"/>
        <end position="130"/>
    </location>
</feature>
<dbReference type="RefSeq" id="WP_221560349.1">
    <property type="nucleotide sequence ID" value="NZ_JAIGNO010000016.1"/>
</dbReference>
<dbReference type="EMBL" id="JAIGNO010000016">
    <property type="protein sequence ID" value="MBX7483940.1"/>
    <property type="molecule type" value="Genomic_DNA"/>
</dbReference>
<dbReference type="PANTHER" id="PTHR43046">
    <property type="entry name" value="GDP-MANNOSE MANNOSYL HYDROLASE"/>
    <property type="match status" value="1"/>
</dbReference>
<proteinExistence type="predicted"/>
<reference evidence="4 5" key="1">
    <citation type="submission" date="2021-08" db="EMBL/GenBank/DDBJ databases">
        <title>Comparative Genomics Analysis of the Genus Qipengyuania Reveals Extensive Genetic Diversity and Metabolic Versatility, Including the Description of Fifteen Novel Species.</title>
        <authorList>
            <person name="Liu Y."/>
        </authorList>
    </citation>
    <scope>NUCLEOTIDE SEQUENCE [LARGE SCALE GENOMIC DNA]</scope>
    <source>
        <strain evidence="4 5">6D47A</strain>
    </source>
</reference>
<dbReference type="SUPFAM" id="SSF55811">
    <property type="entry name" value="Nudix"/>
    <property type="match status" value="1"/>
</dbReference>
<gene>
    <name evidence="4" type="ORF">K3174_15525</name>
</gene>
<protein>
    <submittedName>
        <fullName evidence="4">NUDIX domain-containing protein</fullName>
    </submittedName>
</protein>
<keyword evidence="5" id="KW-1185">Reference proteome</keyword>
<dbReference type="PROSITE" id="PS51462">
    <property type="entry name" value="NUDIX"/>
    <property type="match status" value="1"/>
</dbReference>
<comment type="caution">
    <text evidence="4">The sequence shown here is derived from an EMBL/GenBank/DDBJ whole genome shotgun (WGS) entry which is preliminary data.</text>
</comment>
<dbReference type="InterPro" id="IPR000086">
    <property type="entry name" value="NUDIX_hydrolase_dom"/>
</dbReference>
<comment type="cofactor">
    <cofactor evidence="1">
        <name>Mg(2+)</name>
        <dbReference type="ChEBI" id="CHEBI:18420"/>
    </cofactor>
</comment>
<dbReference type="PANTHER" id="PTHR43046:SF2">
    <property type="entry name" value="8-OXO-DGTP DIPHOSPHATASE-RELATED"/>
    <property type="match status" value="1"/>
</dbReference>
<accession>A0ABS7J9E3</accession>
<evidence type="ECO:0000313" key="4">
    <source>
        <dbReference type="EMBL" id="MBX7483940.1"/>
    </source>
</evidence>
<evidence type="ECO:0000313" key="5">
    <source>
        <dbReference type="Proteomes" id="UP000755104"/>
    </source>
</evidence>
<dbReference type="Proteomes" id="UP000755104">
    <property type="component" value="Unassembled WGS sequence"/>
</dbReference>
<evidence type="ECO:0000259" key="3">
    <source>
        <dbReference type="PROSITE" id="PS51462"/>
    </source>
</evidence>
<keyword evidence="2" id="KW-0378">Hydrolase</keyword>
<dbReference type="CDD" id="cd04690">
    <property type="entry name" value="NUDIX_Hydrolase"/>
    <property type="match status" value="1"/>
</dbReference>
<dbReference type="Gene3D" id="3.90.79.10">
    <property type="entry name" value="Nucleoside Triphosphate Pyrophosphohydrolase"/>
    <property type="match status" value="1"/>
</dbReference>
<evidence type="ECO:0000256" key="1">
    <source>
        <dbReference type="ARBA" id="ARBA00001946"/>
    </source>
</evidence>